<dbReference type="AlphaFoldDB" id="A0A1I8E9C5"/>
<organism evidence="1">
    <name type="scientific">Wuchereria bancrofti</name>
    <dbReference type="NCBI Taxonomy" id="6293"/>
    <lineage>
        <taxon>Eukaryota</taxon>
        <taxon>Metazoa</taxon>
        <taxon>Ecdysozoa</taxon>
        <taxon>Nematoda</taxon>
        <taxon>Chromadorea</taxon>
        <taxon>Rhabditida</taxon>
        <taxon>Spirurina</taxon>
        <taxon>Spiruromorpha</taxon>
        <taxon>Filarioidea</taxon>
        <taxon>Onchocercidae</taxon>
        <taxon>Wuchereria</taxon>
    </lineage>
</organism>
<evidence type="ECO:0000313" key="1">
    <source>
        <dbReference type="WBParaSite" id="maker-PairedContig_112-snap-gene-0.11-mRNA-1"/>
    </source>
</evidence>
<protein>
    <submittedName>
        <fullName evidence="1">Uncharacterized protein</fullName>
    </submittedName>
</protein>
<sequence>MSIARGDSGNEIDADVFCARNPINLSPNFHLTPPSCLCIRTSQLEATEACLVHYSSCPLFLQIVVNEKTKRNELFLLICFPFRAIHLNVI</sequence>
<reference evidence="1" key="1">
    <citation type="submission" date="2016-11" db="UniProtKB">
        <authorList>
            <consortium name="WormBaseParasite"/>
        </authorList>
    </citation>
    <scope>IDENTIFICATION</scope>
    <source>
        <strain evidence="1">pt0022</strain>
    </source>
</reference>
<name>A0A1I8E9C5_WUCBA</name>
<proteinExistence type="predicted"/>
<dbReference type="WBParaSite" id="maker-PairedContig_112-snap-gene-0.11-mRNA-1">
    <property type="protein sequence ID" value="maker-PairedContig_112-snap-gene-0.11-mRNA-1"/>
    <property type="gene ID" value="maker-PairedContig_112-snap-gene-0.11"/>
</dbReference>
<accession>A0A1I8E9C5</accession>